<dbReference type="EC" id="2.4.99.24" evidence="4"/>
<dbReference type="AlphaFoldDB" id="A0A3D8J652"/>
<evidence type="ECO:0000256" key="3">
    <source>
        <dbReference type="ARBA" id="ARBA00043995"/>
    </source>
</evidence>
<dbReference type="GO" id="GO:0005829">
    <property type="term" value="C:cytosol"/>
    <property type="evidence" value="ECO:0007669"/>
    <property type="project" value="TreeGrafter"/>
</dbReference>
<accession>A0A3D8J652</accession>
<dbReference type="CDD" id="cd03789">
    <property type="entry name" value="GT9_LPS_heptosyltransferase"/>
    <property type="match status" value="1"/>
</dbReference>
<evidence type="ECO:0000313" key="7">
    <source>
        <dbReference type="Proteomes" id="UP000256695"/>
    </source>
</evidence>
<gene>
    <name evidence="6" type="primary">waaF</name>
    <name evidence="6" type="ORF">CQA57_05920</name>
</gene>
<name>A0A3D8J652_9HELI</name>
<dbReference type="OrthoDB" id="9797795at2"/>
<dbReference type="RefSeq" id="WP_115579313.1">
    <property type="nucleotide sequence ID" value="NZ_NXLX01000014.1"/>
</dbReference>
<dbReference type="PANTHER" id="PTHR30160">
    <property type="entry name" value="TETRAACYLDISACCHARIDE 4'-KINASE-RELATED"/>
    <property type="match status" value="1"/>
</dbReference>
<dbReference type="NCBIfam" id="TIGR02195">
    <property type="entry name" value="heptsyl_trn_II"/>
    <property type="match status" value="1"/>
</dbReference>
<evidence type="ECO:0000256" key="1">
    <source>
        <dbReference type="ARBA" id="ARBA00022676"/>
    </source>
</evidence>
<dbReference type="InterPro" id="IPR002201">
    <property type="entry name" value="Glyco_trans_9"/>
</dbReference>
<keyword evidence="7" id="KW-1185">Reference proteome</keyword>
<protein>
    <recommendedName>
        <fullName evidence="4">lipopolysaccharide heptosyltransferase II</fullName>
        <ecNumber evidence="4">2.4.99.24</ecNumber>
    </recommendedName>
</protein>
<comment type="similarity">
    <text evidence="3">Belongs to the glycosyltransferase 9 family.</text>
</comment>
<proteinExistence type="inferred from homology"/>
<dbReference type="EMBL" id="NXLX01000014">
    <property type="protein sequence ID" value="RDU72979.1"/>
    <property type="molecule type" value="Genomic_DNA"/>
</dbReference>
<dbReference type="InterPro" id="IPR011910">
    <property type="entry name" value="RfaF"/>
</dbReference>
<comment type="catalytic activity">
    <reaction evidence="5">
        <text>an L-alpha-D-Hep-(1-&gt;5)-[alpha-Kdo-(2-&gt;4)]-alpha-Kdo-(2-&gt;6)-lipid A + ADP-L-glycero-beta-D-manno-heptose = an L-alpha-D-Hep-(1-&gt;3)-L-alpha-D-Hep-(1-&gt;5)-[alpha-Kdo-(2-&gt;4)]-alpha-Kdo-(2-&gt;6)-lipid A + ADP + H(+)</text>
        <dbReference type="Rhea" id="RHEA:74071"/>
        <dbReference type="ChEBI" id="CHEBI:15378"/>
        <dbReference type="ChEBI" id="CHEBI:61506"/>
        <dbReference type="ChEBI" id="CHEBI:193068"/>
        <dbReference type="ChEBI" id="CHEBI:193069"/>
        <dbReference type="ChEBI" id="CHEBI:456216"/>
        <dbReference type="EC" id="2.4.99.24"/>
    </reaction>
</comment>
<dbReference type="PANTHER" id="PTHR30160:SF7">
    <property type="entry name" value="ADP-HEPTOSE--LPS HEPTOSYLTRANSFERASE 2"/>
    <property type="match status" value="1"/>
</dbReference>
<evidence type="ECO:0000313" key="6">
    <source>
        <dbReference type="EMBL" id="RDU72979.1"/>
    </source>
</evidence>
<dbReference type="GO" id="GO:0009244">
    <property type="term" value="P:lipopolysaccharide core region biosynthetic process"/>
    <property type="evidence" value="ECO:0007669"/>
    <property type="project" value="TreeGrafter"/>
</dbReference>
<dbReference type="Gene3D" id="3.40.50.2000">
    <property type="entry name" value="Glycogen Phosphorylase B"/>
    <property type="match status" value="2"/>
</dbReference>
<reference evidence="6 7" key="1">
    <citation type="submission" date="2018-04" db="EMBL/GenBank/DDBJ databases">
        <title>Novel Campyloabacter and Helicobacter Species and Strains.</title>
        <authorList>
            <person name="Mannion A.J."/>
            <person name="Shen Z."/>
            <person name="Fox J.G."/>
        </authorList>
    </citation>
    <scope>NUCLEOTIDE SEQUENCE [LARGE SCALE GENOMIC DNA]</scope>
    <source>
        <strain evidence="6 7">MIT 04-9362</strain>
    </source>
</reference>
<comment type="caution">
    <text evidence="6">The sequence shown here is derived from an EMBL/GenBank/DDBJ whole genome shotgun (WGS) entry which is preliminary data.</text>
</comment>
<sequence length="333" mass="37975">MRILIRTPNWLGDGVMLSPIFEVLKKKYQDADFVFVGPKVVCDLYARDCRVKEIFIDTTKQSKNRFLATYHLAKQIGRCDIALTFANHFYSALLLFFTRSRVRIGYSGFLRFFLLNKIVKKVSLKHQVLSYAKLLESLQIEFKLDGLKLICNPKKKDLKKSIGISTGAAFGASKIWYPEYFAQVIIYLLNNDYRVILFGSGIEAYNNQKIVENVQKEVSEKKLENLLDLSNKTSIQELVDWIGSVDLFLSNDSGPMHIAAALKIPLVALFGATHPTYCLPWQYDNKIIINKNLSCSPCQKKECPLGHHLCMKEIKPQEVIEAINQLLGEKNAN</sequence>
<evidence type="ECO:0000256" key="4">
    <source>
        <dbReference type="ARBA" id="ARBA00044042"/>
    </source>
</evidence>
<dbReference type="InterPro" id="IPR051199">
    <property type="entry name" value="LPS_LOS_Heptosyltrfase"/>
</dbReference>
<dbReference type="Proteomes" id="UP000256695">
    <property type="component" value="Unassembled WGS sequence"/>
</dbReference>
<organism evidence="6 7">
    <name type="scientific">Helicobacter anseris</name>
    <dbReference type="NCBI Taxonomy" id="375926"/>
    <lineage>
        <taxon>Bacteria</taxon>
        <taxon>Pseudomonadati</taxon>
        <taxon>Campylobacterota</taxon>
        <taxon>Epsilonproteobacteria</taxon>
        <taxon>Campylobacterales</taxon>
        <taxon>Helicobacteraceae</taxon>
        <taxon>Helicobacter</taxon>
    </lineage>
</organism>
<dbReference type="GO" id="GO:0008713">
    <property type="term" value="F:ADP-heptose-lipopolysaccharide heptosyltransferase activity"/>
    <property type="evidence" value="ECO:0007669"/>
    <property type="project" value="UniProtKB-EC"/>
</dbReference>
<evidence type="ECO:0000256" key="5">
    <source>
        <dbReference type="ARBA" id="ARBA00047503"/>
    </source>
</evidence>
<keyword evidence="1" id="KW-0328">Glycosyltransferase</keyword>
<evidence type="ECO:0000256" key="2">
    <source>
        <dbReference type="ARBA" id="ARBA00022679"/>
    </source>
</evidence>
<dbReference type="SUPFAM" id="SSF53756">
    <property type="entry name" value="UDP-Glycosyltransferase/glycogen phosphorylase"/>
    <property type="match status" value="1"/>
</dbReference>
<keyword evidence="2 6" id="KW-0808">Transferase</keyword>
<dbReference type="Pfam" id="PF01075">
    <property type="entry name" value="Glyco_transf_9"/>
    <property type="match status" value="1"/>
</dbReference>